<reference evidence="1 2" key="1">
    <citation type="submission" date="2016-10" db="EMBL/GenBank/DDBJ databases">
        <authorList>
            <person name="de Groot N.N."/>
        </authorList>
    </citation>
    <scope>NUCLEOTIDE SEQUENCE [LARGE SCALE GENOMIC DNA]</scope>
    <source>
        <strain evidence="1 2">DSM 23413</strain>
    </source>
</reference>
<accession>A0A1H5VSS4</accession>
<name>A0A1H5VSS4_9RHOB</name>
<dbReference type="Gene3D" id="3.40.720.10">
    <property type="entry name" value="Alkaline Phosphatase, subunit A"/>
    <property type="match status" value="2"/>
</dbReference>
<dbReference type="InterPro" id="IPR017850">
    <property type="entry name" value="Alkaline_phosphatase_core_sf"/>
</dbReference>
<evidence type="ECO:0000313" key="1">
    <source>
        <dbReference type="EMBL" id="SEF90270.1"/>
    </source>
</evidence>
<dbReference type="EMBL" id="FNVD01000006">
    <property type="protein sequence ID" value="SEF90270.1"/>
    <property type="molecule type" value="Genomic_DNA"/>
</dbReference>
<gene>
    <name evidence="1" type="ORF">SAMN05421751_106215</name>
</gene>
<dbReference type="SUPFAM" id="SSF53649">
    <property type="entry name" value="Alkaline phosphatase-like"/>
    <property type="match status" value="2"/>
</dbReference>
<organism evidence="1 2">
    <name type="scientific">Jhaorihella thermophila</name>
    <dbReference type="NCBI Taxonomy" id="488547"/>
    <lineage>
        <taxon>Bacteria</taxon>
        <taxon>Pseudomonadati</taxon>
        <taxon>Pseudomonadota</taxon>
        <taxon>Alphaproteobacteria</taxon>
        <taxon>Rhodobacterales</taxon>
        <taxon>Paracoccaceae</taxon>
        <taxon>Jhaorihella</taxon>
    </lineage>
</organism>
<dbReference type="AlphaFoldDB" id="A0A1H5VSS4"/>
<dbReference type="RefSeq" id="WP_104007884.1">
    <property type="nucleotide sequence ID" value="NZ_FNVD01000006.1"/>
</dbReference>
<dbReference type="OrthoDB" id="9771966at2"/>
<dbReference type="InterPro" id="IPR002591">
    <property type="entry name" value="Phosphodiest/P_Trfase"/>
</dbReference>
<proteinExistence type="predicted"/>
<dbReference type="Proteomes" id="UP000236742">
    <property type="component" value="Unassembled WGS sequence"/>
</dbReference>
<evidence type="ECO:0000313" key="2">
    <source>
        <dbReference type="Proteomes" id="UP000236742"/>
    </source>
</evidence>
<sequence length="153" mass="16098">MGAPVLAQSLPHHPRLDPEITADRLRGDMIARYGERLGEGGFARLMKTGAVFVNADHRHANNETFVGHATLSTGADPAPHGMVANLRCDAKTGQQAHNVQDPDYPLIFAGPGIRTKTAVGRVETVDIAPPLAAYPGIKPPGVAVGVPLPEVFG</sequence>
<dbReference type="Pfam" id="PF01663">
    <property type="entry name" value="Phosphodiest"/>
    <property type="match status" value="1"/>
</dbReference>
<keyword evidence="2" id="KW-1185">Reference proteome</keyword>
<protein>
    <submittedName>
        <fullName evidence="1">Type I phosphodiesterase / nucleotide pyrophosphatase</fullName>
    </submittedName>
</protein>